<comment type="similarity">
    <text evidence="2">Belongs to the SusD family.</text>
</comment>
<dbReference type="InterPro" id="IPR012944">
    <property type="entry name" value="SusD_RagB_dom"/>
</dbReference>
<evidence type="ECO:0000313" key="8">
    <source>
        <dbReference type="EMBL" id="RGV32578.1"/>
    </source>
</evidence>
<reference evidence="8 9" key="1">
    <citation type="submission" date="2018-08" db="EMBL/GenBank/DDBJ databases">
        <title>A genome reference for cultivated species of the human gut microbiota.</title>
        <authorList>
            <person name="Zou Y."/>
            <person name="Xue W."/>
            <person name="Luo G."/>
        </authorList>
    </citation>
    <scope>NUCLEOTIDE SEQUENCE [LARGE SCALE GENOMIC DNA]</scope>
    <source>
        <strain evidence="8 9">AF14-49</strain>
    </source>
</reference>
<keyword evidence="3" id="KW-0732">Signal</keyword>
<dbReference type="InterPro" id="IPR033985">
    <property type="entry name" value="SusD-like_N"/>
</dbReference>
<feature type="domain" description="RagB/SusD" evidence="6">
    <location>
        <begin position="334"/>
        <end position="433"/>
    </location>
</feature>
<dbReference type="EMBL" id="QRZA01000019">
    <property type="protein sequence ID" value="RGV32578.1"/>
    <property type="molecule type" value="Genomic_DNA"/>
</dbReference>
<evidence type="ECO:0000256" key="3">
    <source>
        <dbReference type="ARBA" id="ARBA00022729"/>
    </source>
</evidence>
<keyword evidence="4" id="KW-0472">Membrane</keyword>
<dbReference type="RefSeq" id="WP_118260920.1">
    <property type="nucleotide sequence ID" value="NZ_CALBWO010000046.1"/>
</dbReference>
<dbReference type="Gene3D" id="1.25.40.390">
    <property type="match status" value="1"/>
</dbReference>
<comment type="caution">
    <text evidence="8">The sequence shown here is derived from an EMBL/GenBank/DDBJ whole genome shotgun (WGS) entry which is preliminary data.</text>
</comment>
<dbReference type="AlphaFoldDB" id="A0A412WY25"/>
<organism evidence="8 9">
    <name type="scientific">Butyricimonas virosa</name>
    <dbReference type="NCBI Taxonomy" id="544645"/>
    <lineage>
        <taxon>Bacteria</taxon>
        <taxon>Pseudomonadati</taxon>
        <taxon>Bacteroidota</taxon>
        <taxon>Bacteroidia</taxon>
        <taxon>Bacteroidales</taxon>
        <taxon>Odoribacteraceae</taxon>
        <taxon>Butyricimonas</taxon>
    </lineage>
</organism>
<proteinExistence type="inferred from homology"/>
<dbReference type="Gene3D" id="2.20.20.130">
    <property type="match status" value="1"/>
</dbReference>
<dbReference type="Gene3D" id="1.25.40.900">
    <property type="match status" value="1"/>
</dbReference>
<dbReference type="InterPro" id="IPR011990">
    <property type="entry name" value="TPR-like_helical_dom_sf"/>
</dbReference>
<evidence type="ECO:0000256" key="4">
    <source>
        <dbReference type="ARBA" id="ARBA00023136"/>
    </source>
</evidence>
<dbReference type="Pfam" id="PF07980">
    <property type="entry name" value="SusD_RagB"/>
    <property type="match status" value="1"/>
</dbReference>
<evidence type="ECO:0000256" key="2">
    <source>
        <dbReference type="ARBA" id="ARBA00006275"/>
    </source>
</evidence>
<keyword evidence="5" id="KW-0998">Cell outer membrane</keyword>
<accession>A0A412WY25</accession>
<dbReference type="Pfam" id="PF14322">
    <property type="entry name" value="SusD-like_3"/>
    <property type="match status" value="1"/>
</dbReference>
<evidence type="ECO:0000259" key="7">
    <source>
        <dbReference type="Pfam" id="PF14322"/>
    </source>
</evidence>
<feature type="domain" description="SusD-like N-terminal" evidence="7">
    <location>
        <begin position="20"/>
        <end position="231"/>
    </location>
</feature>
<dbReference type="Proteomes" id="UP000283589">
    <property type="component" value="Unassembled WGS sequence"/>
</dbReference>
<dbReference type="SUPFAM" id="SSF48452">
    <property type="entry name" value="TPR-like"/>
    <property type="match status" value="1"/>
</dbReference>
<dbReference type="GO" id="GO:0009279">
    <property type="term" value="C:cell outer membrane"/>
    <property type="evidence" value="ECO:0007669"/>
    <property type="project" value="UniProtKB-SubCell"/>
</dbReference>
<evidence type="ECO:0000256" key="1">
    <source>
        <dbReference type="ARBA" id="ARBA00004442"/>
    </source>
</evidence>
<sequence>MKTRLFIMVCLLFSLTSCNKWLDVELENKVDEDKLFSTAEGFQEALAGVYSQMAGKSMYGQALTMEYVDLMGQYYSYNSVGTAYTYFKDFDYTNSGVKSTIASFWNNLYNCIASANNILNWADKNKSVLGETNRNQVRGEALALRAFLHFDLYRLFCPDVKLSPRAEGIPYNKEFGVALPPMYTVEEFVQLVINDLKEAETLLVGDPIVSTVPYTLGTKSDADKYVARMNLYSVKAMLARAYQAKGDNVKAVAYAKEVIESGKFRLLEFASVDQTEALSDVLFSDEHIFSLRNKELKDYSEKLHRDESKNGVTSFKPLPFGSYYNWYEGNNDDVRYSKWFNLGDFMKYYMDNTDAFFRKMPMIKLSEMYLIVAECSFDTDSETSLEYLNVLRDHRIRNHVHLQYLSKESIHDEMRREYLGEGQMWYVMKRNNLKIETGASSGDIEPSDVVYVFPMPDAEIEDGHR</sequence>
<dbReference type="STRING" id="1121130.GCA_000519105_01520"/>
<evidence type="ECO:0000256" key="5">
    <source>
        <dbReference type="ARBA" id="ARBA00023237"/>
    </source>
</evidence>
<evidence type="ECO:0000313" key="9">
    <source>
        <dbReference type="Proteomes" id="UP000283589"/>
    </source>
</evidence>
<name>A0A412WY25_9BACT</name>
<protein>
    <submittedName>
        <fullName evidence="8">RagB/SusD family nutrient uptake outer membrane protein</fullName>
    </submittedName>
</protein>
<dbReference type="PROSITE" id="PS51257">
    <property type="entry name" value="PROKAR_LIPOPROTEIN"/>
    <property type="match status" value="1"/>
</dbReference>
<evidence type="ECO:0000259" key="6">
    <source>
        <dbReference type="Pfam" id="PF07980"/>
    </source>
</evidence>
<comment type="subcellular location">
    <subcellularLocation>
        <location evidence="1">Cell outer membrane</location>
    </subcellularLocation>
</comment>
<gene>
    <name evidence="8" type="ORF">DWW18_13370</name>
</gene>